<reference evidence="2 3" key="1">
    <citation type="submission" date="2018-12" db="EMBL/GenBank/DDBJ databases">
        <authorList>
            <person name="Kartti S."/>
            <person name="Manni A."/>
            <person name="Chemao El Fihri M.W."/>
            <person name="Laamarti M."/>
            <person name="Temsamani L."/>
            <person name="El Jamali J.E."/>
            <person name="Ouadghiri M."/>
            <person name="Ibrahimi A."/>
            <person name="Filati-Maltouf A."/>
        </authorList>
    </citation>
    <scope>NUCLEOTIDE SEQUENCE [LARGE SCALE GENOMIC DNA]</scope>
    <source>
        <strain evidence="2 3">MDMC339</strain>
    </source>
</reference>
<evidence type="ECO:0000313" key="3">
    <source>
        <dbReference type="Proteomes" id="UP000271705"/>
    </source>
</evidence>
<dbReference type="InterPro" id="IPR051873">
    <property type="entry name" value="KNR4/SMI1_regulator"/>
</dbReference>
<sequence>MQSADQIWASIKASLDEKNCLDEVQLRPGASESELVELEAQLGVALPDLLRQLLMIHDGQDGVGLLFGSQMLSSKEIRRQWHGWREIEADGMNEDCAEFMKSSPAGVVKPMYTNARWIPLTHDGGGNHMGLDFDPDIGGAGGQMIAFGADEDTKYLLAPTFAEFAEKAVEWISPASWNGENLESPTDDGFAPPAILRTAGGA</sequence>
<dbReference type="Pfam" id="PF09346">
    <property type="entry name" value="SMI1_KNR4"/>
    <property type="match status" value="1"/>
</dbReference>
<dbReference type="InterPro" id="IPR018958">
    <property type="entry name" value="Knr4/Smi1-like_dom"/>
</dbReference>
<dbReference type="PANTHER" id="PTHR47432:SF1">
    <property type="entry name" value="CELL WALL ASSEMBLY REGULATOR SMI1"/>
    <property type="match status" value="1"/>
</dbReference>
<dbReference type="Gene3D" id="3.40.1580.10">
    <property type="entry name" value="SMI1/KNR4-like"/>
    <property type="match status" value="1"/>
</dbReference>
<dbReference type="RefSeq" id="WP_126929519.1">
    <property type="nucleotide sequence ID" value="NZ_RXLZ01000039.1"/>
</dbReference>
<gene>
    <name evidence="2" type="ORF">EKL94_13865</name>
</gene>
<name>A0A431UF91_STEMA</name>
<comment type="caution">
    <text evidence="2">The sequence shown here is derived from an EMBL/GenBank/DDBJ whole genome shotgun (WGS) entry which is preliminary data.</text>
</comment>
<protein>
    <submittedName>
        <fullName evidence="2">KNR4-like cell wall assembly/cell proliferation coordinating protein</fullName>
    </submittedName>
</protein>
<dbReference type="SUPFAM" id="SSF160631">
    <property type="entry name" value="SMI1/KNR4-like"/>
    <property type="match status" value="1"/>
</dbReference>
<dbReference type="PANTHER" id="PTHR47432">
    <property type="entry name" value="CELL WALL ASSEMBLY REGULATOR SMI1"/>
    <property type="match status" value="1"/>
</dbReference>
<evidence type="ECO:0000313" key="2">
    <source>
        <dbReference type="EMBL" id="RTQ87982.1"/>
    </source>
</evidence>
<accession>A0A431UF91</accession>
<proteinExistence type="predicted"/>
<feature type="domain" description="Knr4/Smi1-like" evidence="1">
    <location>
        <begin position="29"/>
        <end position="167"/>
    </location>
</feature>
<dbReference type="AlphaFoldDB" id="A0A431UF91"/>
<dbReference type="InterPro" id="IPR037883">
    <property type="entry name" value="Knr4/Smi1-like_sf"/>
</dbReference>
<dbReference type="Proteomes" id="UP000271705">
    <property type="component" value="Unassembled WGS sequence"/>
</dbReference>
<dbReference type="EMBL" id="RXLZ01000039">
    <property type="protein sequence ID" value="RTQ87982.1"/>
    <property type="molecule type" value="Genomic_DNA"/>
</dbReference>
<evidence type="ECO:0000259" key="1">
    <source>
        <dbReference type="SMART" id="SM00860"/>
    </source>
</evidence>
<dbReference type="SMART" id="SM00860">
    <property type="entry name" value="SMI1_KNR4"/>
    <property type="match status" value="1"/>
</dbReference>
<organism evidence="2 3">
    <name type="scientific">Stenotrophomonas maltophilia</name>
    <name type="common">Pseudomonas maltophilia</name>
    <name type="synonym">Xanthomonas maltophilia</name>
    <dbReference type="NCBI Taxonomy" id="40324"/>
    <lineage>
        <taxon>Bacteria</taxon>
        <taxon>Pseudomonadati</taxon>
        <taxon>Pseudomonadota</taxon>
        <taxon>Gammaproteobacteria</taxon>
        <taxon>Lysobacterales</taxon>
        <taxon>Lysobacteraceae</taxon>
        <taxon>Stenotrophomonas</taxon>
        <taxon>Stenotrophomonas maltophilia group</taxon>
    </lineage>
</organism>